<gene>
    <name evidence="1" type="ORF">ATK78_4133</name>
</gene>
<dbReference type="AlphaFoldDB" id="A0A4R6SRW7"/>
<evidence type="ECO:0000313" key="1">
    <source>
        <dbReference type="EMBL" id="TDQ07117.1"/>
    </source>
</evidence>
<evidence type="ECO:0000313" key="2">
    <source>
        <dbReference type="Proteomes" id="UP000295620"/>
    </source>
</evidence>
<dbReference type="OrthoDB" id="799390at2"/>
<dbReference type="PROSITE" id="PS51257">
    <property type="entry name" value="PROKAR_LIPOPROTEIN"/>
    <property type="match status" value="1"/>
</dbReference>
<comment type="caution">
    <text evidence="1">The sequence shown here is derived from an EMBL/GenBank/DDBJ whole genome shotgun (WGS) entry which is preliminary data.</text>
</comment>
<protein>
    <recommendedName>
        <fullName evidence="3">Lipocalin-like protein</fullName>
    </recommendedName>
</protein>
<dbReference type="RefSeq" id="WP_133577928.1">
    <property type="nucleotide sequence ID" value="NZ_SNYC01000007.1"/>
</dbReference>
<dbReference type="Proteomes" id="UP000295620">
    <property type="component" value="Unassembled WGS sequence"/>
</dbReference>
<reference evidence="1 2" key="1">
    <citation type="submission" date="2019-03" db="EMBL/GenBank/DDBJ databases">
        <title>Genomic Encyclopedia of Archaeal and Bacterial Type Strains, Phase II (KMG-II): from individual species to whole genera.</title>
        <authorList>
            <person name="Goeker M."/>
        </authorList>
    </citation>
    <scope>NUCLEOTIDE SEQUENCE [LARGE SCALE GENOMIC DNA]</scope>
    <source>
        <strain evidence="1 2">DSM 19035</strain>
    </source>
</reference>
<proteinExistence type="predicted"/>
<name>A0A4R6SRW7_9SPHI</name>
<keyword evidence="2" id="KW-1185">Reference proteome</keyword>
<evidence type="ECO:0008006" key="3">
    <source>
        <dbReference type="Google" id="ProtNLM"/>
    </source>
</evidence>
<sequence>MKKIILGLIVAVLTLGSCKKDKKTDLETPLTLLTAKSWKPALVDKNPGTNPANKNLYHAPLNCELDDAYQFDVNKKLNLKRGSSQCDADESVEEWTDYSVDFDKGQITIKGTTFLIAEISATQLKYYFPTNSSAAVDNVVFIFEH</sequence>
<organism evidence="1 2">
    <name type="scientific">Pedobacter metabolipauper</name>
    <dbReference type="NCBI Taxonomy" id="425513"/>
    <lineage>
        <taxon>Bacteria</taxon>
        <taxon>Pseudomonadati</taxon>
        <taxon>Bacteroidota</taxon>
        <taxon>Sphingobacteriia</taxon>
        <taxon>Sphingobacteriales</taxon>
        <taxon>Sphingobacteriaceae</taxon>
        <taxon>Pedobacter</taxon>
    </lineage>
</organism>
<dbReference type="EMBL" id="SNYC01000007">
    <property type="protein sequence ID" value="TDQ07117.1"/>
    <property type="molecule type" value="Genomic_DNA"/>
</dbReference>
<accession>A0A4R6SRW7</accession>